<feature type="region of interest" description="Disordered" evidence="1">
    <location>
        <begin position="1"/>
        <end position="22"/>
    </location>
</feature>
<proteinExistence type="predicted"/>
<reference evidence="3" key="1">
    <citation type="journal article" date="2019" name="Int. J. Syst. Evol. Microbiol.">
        <title>The Global Catalogue of Microorganisms (GCM) 10K type strain sequencing project: providing services to taxonomists for standard genome sequencing and annotation.</title>
        <authorList>
            <consortium name="The Broad Institute Genomics Platform"/>
            <consortium name="The Broad Institute Genome Sequencing Center for Infectious Disease"/>
            <person name="Wu L."/>
            <person name="Ma J."/>
        </authorList>
    </citation>
    <scope>NUCLEOTIDE SEQUENCE [LARGE SCALE GENOMIC DNA]</scope>
    <source>
        <strain evidence="3">JCM 9458</strain>
    </source>
</reference>
<evidence type="ECO:0000313" key="3">
    <source>
        <dbReference type="Proteomes" id="UP001501676"/>
    </source>
</evidence>
<gene>
    <name evidence="2" type="ORF">GCM10020369_49220</name>
</gene>
<dbReference type="EMBL" id="BAAAYN010000031">
    <property type="protein sequence ID" value="GAA3391398.1"/>
    <property type="molecule type" value="Genomic_DNA"/>
</dbReference>
<comment type="caution">
    <text evidence="2">The sequence shown here is derived from an EMBL/GenBank/DDBJ whole genome shotgun (WGS) entry which is preliminary data.</text>
</comment>
<sequence length="54" mass="6224">MPEEDEPDDEPDDEEPEEELDDELVDALSDFVELESEELFAGSELVEPERESVR</sequence>
<dbReference type="Proteomes" id="UP001501676">
    <property type="component" value="Unassembled WGS sequence"/>
</dbReference>
<protein>
    <submittedName>
        <fullName evidence="2">Uncharacterized protein</fullName>
    </submittedName>
</protein>
<name>A0ABP6T3H3_9ACTN</name>
<keyword evidence="3" id="KW-1185">Reference proteome</keyword>
<evidence type="ECO:0000313" key="2">
    <source>
        <dbReference type="EMBL" id="GAA3391398.1"/>
    </source>
</evidence>
<accession>A0ABP6T3H3</accession>
<evidence type="ECO:0000256" key="1">
    <source>
        <dbReference type="SAM" id="MobiDB-lite"/>
    </source>
</evidence>
<organism evidence="2 3">
    <name type="scientific">Cryptosporangium minutisporangium</name>
    <dbReference type="NCBI Taxonomy" id="113569"/>
    <lineage>
        <taxon>Bacteria</taxon>
        <taxon>Bacillati</taxon>
        <taxon>Actinomycetota</taxon>
        <taxon>Actinomycetes</taxon>
        <taxon>Cryptosporangiales</taxon>
        <taxon>Cryptosporangiaceae</taxon>
        <taxon>Cryptosporangium</taxon>
    </lineage>
</organism>